<accession>A0A1G6YAL0</accession>
<dbReference type="AlphaFoldDB" id="A0A1G6YAL0"/>
<protein>
    <submittedName>
        <fullName evidence="3">Predicted dehydrogenase</fullName>
    </submittedName>
</protein>
<dbReference type="STRING" id="641691.SAMN05421636_102155"/>
<proteinExistence type="predicted"/>
<evidence type="ECO:0000259" key="2">
    <source>
        <dbReference type="Pfam" id="PF22725"/>
    </source>
</evidence>
<keyword evidence="4" id="KW-1185">Reference proteome</keyword>
<evidence type="ECO:0000313" key="4">
    <source>
        <dbReference type="Proteomes" id="UP000199109"/>
    </source>
</evidence>
<dbReference type="InterPro" id="IPR055170">
    <property type="entry name" value="GFO_IDH_MocA-like_dom"/>
</dbReference>
<dbReference type="SUPFAM" id="SSF55347">
    <property type="entry name" value="Glyceraldehyde-3-phosphate dehydrogenase-like, C-terminal domain"/>
    <property type="match status" value="1"/>
</dbReference>
<feature type="domain" description="GFO/IDH/MocA-like oxidoreductase" evidence="2">
    <location>
        <begin position="152"/>
        <end position="272"/>
    </location>
</feature>
<reference evidence="3 4" key="1">
    <citation type="submission" date="2016-10" db="EMBL/GenBank/DDBJ databases">
        <authorList>
            <person name="de Groot N.N."/>
        </authorList>
    </citation>
    <scope>NUCLEOTIDE SEQUENCE [LARGE SCALE GENOMIC DNA]</scope>
    <source>
        <strain evidence="3 4">DSM 23421</strain>
    </source>
</reference>
<dbReference type="InterPro" id="IPR000683">
    <property type="entry name" value="Gfo/Idh/MocA-like_OxRdtase_N"/>
</dbReference>
<dbReference type="PANTHER" id="PTHR43249:SF1">
    <property type="entry name" value="D-GLUCOSIDE 3-DEHYDROGENASE"/>
    <property type="match status" value="1"/>
</dbReference>
<dbReference type="SUPFAM" id="SSF51735">
    <property type="entry name" value="NAD(P)-binding Rossmann-fold domains"/>
    <property type="match status" value="1"/>
</dbReference>
<dbReference type="EMBL" id="FNAO01000002">
    <property type="protein sequence ID" value="SDD86616.1"/>
    <property type="molecule type" value="Genomic_DNA"/>
</dbReference>
<organism evidence="3 4">
    <name type="scientific">Pricia antarctica</name>
    <dbReference type="NCBI Taxonomy" id="641691"/>
    <lineage>
        <taxon>Bacteria</taxon>
        <taxon>Pseudomonadati</taxon>
        <taxon>Bacteroidota</taxon>
        <taxon>Flavobacteriia</taxon>
        <taxon>Flavobacteriales</taxon>
        <taxon>Flavobacteriaceae</taxon>
        <taxon>Pricia</taxon>
    </lineage>
</organism>
<dbReference type="Gene3D" id="3.30.360.10">
    <property type="entry name" value="Dihydrodipicolinate Reductase, domain 2"/>
    <property type="match status" value="1"/>
</dbReference>
<evidence type="ECO:0000313" key="3">
    <source>
        <dbReference type="EMBL" id="SDD86616.1"/>
    </source>
</evidence>
<dbReference type="Pfam" id="PF01408">
    <property type="entry name" value="GFO_IDH_MocA"/>
    <property type="match status" value="1"/>
</dbReference>
<feature type="domain" description="Gfo/Idh/MocA-like oxidoreductase N-terminal" evidence="1">
    <location>
        <begin position="24"/>
        <end position="137"/>
    </location>
</feature>
<dbReference type="InterPro" id="IPR036291">
    <property type="entry name" value="NAD(P)-bd_dom_sf"/>
</dbReference>
<gene>
    <name evidence="3" type="ORF">SAMN05421636_102155</name>
</gene>
<dbReference type="GO" id="GO:0000166">
    <property type="term" value="F:nucleotide binding"/>
    <property type="evidence" value="ECO:0007669"/>
    <property type="project" value="InterPro"/>
</dbReference>
<dbReference type="InterPro" id="IPR052515">
    <property type="entry name" value="Gfo/Idh/MocA_Oxidoreductase"/>
</dbReference>
<dbReference type="Proteomes" id="UP000199109">
    <property type="component" value="Unassembled WGS sequence"/>
</dbReference>
<name>A0A1G6YAL0_9FLAO</name>
<dbReference type="Gene3D" id="3.40.50.720">
    <property type="entry name" value="NAD(P)-binding Rossmann-like Domain"/>
    <property type="match status" value="1"/>
</dbReference>
<sequence>MNSFGLHRLNSNCIIKVFIKMKQFNIGIVGTGSIVHTYAKCIQELENARLVALYTKSEGRKESAKKEFGVPVFSTMDEFLQNDIDLVCVCNESGRHGEAIKAAARAGKHVLSEKPLETTPEKIDEIISICTSQNVKLGCTLQNRCSPDYELVVEAVNSGKLGKLVMGNAHINWYRSESYYADSDWKGTIAFDGGAAFINQGIHTIDLLLYLMGPVASVFGKVKTLVHDIEGEDVGAGLLNFQNGAIGTITAGTALYPGYPERIEIYGEKGSILMEGGRIIAWNVKDTPVPKLASDENGGSGAADPTAIGHQNHKKVIADMIAAIQNDRPPMVDGAEARKAVAVITAIYDSSQREALVFL</sequence>
<dbReference type="Pfam" id="PF22725">
    <property type="entry name" value="GFO_IDH_MocA_C3"/>
    <property type="match status" value="1"/>
</dbReference>
<evidence type="ECO:0000259" key="1">
    <source>
        <dbReference type="Pfam" id="PF01408"/>
    </source>
</evidence>
<dbReference type="PANTHER" id="PTHR43249">
    <property type="entry name" value="UDP-N-ACETYL-2-AMINO-2-DEOXY-D-GLUCURONATE OXIDASE"/>
    <property type="match status" value="1"/>
</dbReference>